<keyword evidence="8" id="KW-1185">Reference proteome</keyword>
<evidence type="ECO:0000259" key="6">
    <source>
        <dbReference type="Pfam" id="PF07992"/>
    </source>
</evidence>
<dbReference type="AlphaFoldDB" id="A0A419V4F8"/>
<evidence type="ECO:0000259" key="5">
    <source>
        <dbReference type="Pfam" id="PF00890"/>
    </source>
</evidence>
<dbReference type="EMBL" id="RAPK01000008">
    <property type="protein sequence ID" value="RKD73373.1"/>
    <property type="molecule type" value="Genomic_DNA"/>
</dbReference>
<dbReference type="Gene3D" id="3.50.50.60">
    <property type="entry name" value="FAD/NAD(P)-binding domain"/>
    <property type="match status" value="1"/>
</dbReference>
<evidence type="ECO:0000256" key="4">
    <source>
        <dbReference type="ARBA" id="ARBA00023002"/>
    </source>
</evidence>
<dbReference type="SUPFAM" id="SSF51905">
    <property type="entry name" value="FAD/NAD(P)-binding domain"/>
    <property type="match status" value="1"/>
</dbReference>
<evidence type="ECO:0000313" key="8">
    <source>
        <dbReference type="Proteomes" id="UP000285120"/>
    </source>
</evidence>
<dbReference type="Pfam" id="PF07992">
    <property type="entry name" value="Pyr_redox_2"/>
    <property type="match status" value="1"/>
</dbReference>
<dbReference type="InterPro" id="IPR050097">
    <property type="entry name" value="Ferredoxin-NADP_redctase_2"/>
</dbReference>
<dbReference type="OrthoDB" id="5345169at2"/>
<dbReference type="InterPro" id="IPR036188">
    <property type="entry name" value="FAD/NAD-bd_sf"/>
</dbReference>
<sequence length="188" mass="20204">MYDLIVIGAGPAGSSAAIFAAKAGKHTLVIDNEQSMTKAAWVENHYGAPDTAGPDLLETGKKQAEKHGAERIMATVIKLEELENGRIKVYLEDRDFEAAYVLLTTGNNPQLPEAAGIEMEEGTEPRIKKIVKTDASGRTSMKRVWAAGTIAGVSVHTIITSGDGARTAVNILSEMNGKRYVDHDVLKK</sequence>
<dbReference type="RefSeq" id="WP_120192871.1">
    <property type="nucleotide sequence ID" value="NZ_RAPK01000008.1"/>
</dbReference>
<evidence type="ECO:0000313" key="7">
    <source>
        <dbReference type="EMBL" id="RKD73373.1"/>
    </source>
</evidence>
<feature type="domain" description="FAD-dependent oxidoreductase 2 FAD-binding" evidence="5">
    <location>
        <begin position="3"/>
        <end position="36"/>
    </location>
</feature>
<keyword evidence="4" id="KW-0560">Oxidoreductase</keyword>
<reference evidence="7 8" key="1">
    <citation type="submission" date="2018-09" db="EMBL/GenBank/DDBJ databases">
        <title>Genomic Encyclopedia of Archaeal and Bacterial Type Strains, Phase II (KMG-II): from individual species to whole genera.</title>
        <authorList>
            <person name="Goeker M."/>
        </authorList>
    </citation>
    <scope>NUCLEOTIDE SEQUENCE [LARGE SCALE GENOMIC DNA]</scope>
    <source>
        <strain evidence="7 8">DSM 17008</strain>
    </source>
</reference>
<dbReference type="PANTHER" id="PTHR48105">
    <property type="entry name" value="THIOREDOXIN REDUCTASE 1-RELATED-RELATED"/>
    <property type="match status" value="1"/>
</dbReference>
<dbReference type="GO" id="GO:0016491">
    <property type="term" value="F:oxidoreductase activity"/>
    <property type="evidence" value="ECO:0007669"/>
    <property type="project" value="UniProtKB-KW"/>
</dbReference>
<dbReference type="PRINTS" id="PR00368">
    <property type="entry name" value="FADPNR"/>
</dbReference>
<organism evidence="7 8">
    <name type="scientific">Sinobaca qinghaiensis</name>
    <dbReference type="NCBI Taxonomy" id="342944"/>
    <lineage>
        <taxon>Bacteria</taxon>
        <taxon>Bacillati</taxon>
        <taxon>Bacillota</taxon>
        <taxon>Bacilli</taxon>
        <taxon>Bacillales</taxon>
        <taxon>Sporolactobacillaceae</taxon>
        <taxon>Sinobaca</taxon>
    </lineage>
</organism>
<comment type="subunit">
    <text evidence="2">Homodimer.</text>
</comment>
<dbReference type="Pfam" id="PF00890">
    <property type="entry name" value="FAD_binding_2"/>
    <property type="match status" value="1"/>
</dbReference>
<evidence type="ECO:0000256" key="2">
    <source>
        <dbReference type="ARBA" id="ARBA00011738"/>
    </source>
</evidence>
<comment type="cofactor">
    <cofactor evidence="1">
        <name>FAD</name>
        <dbReference type="ChEBI" id="CHEBI:57692"/>
    </cofactor>
</comment>
<proteinExistence type="predicted"/>
<comment type="caution">
    <text evidence="7">The sequence shown here is derived from an EMBL/GenBank/DDBJ whole genome shotgun (WGS) entry which is preliminary data.</text>
</comment>
<dbReference type="Proteomes" id="UP000285120">
    <property type="component" value="Unassembled WGS sequence"/>
</dbReference>
<protein>
    <submittedName>
        <fullName evidence="7">FAD binding domain-containing protein</fullName>
    </submittedName>
</protein>
<accession>A0A419V4F8</accession>
<dbReference type="InterPro" id="IPR023753">
    <property type="entry name" value="FAD/NAD-binding_dom"/>
</dbReference>
<keyword evidence="3" id="KW-0285">Flavoprotein</keyword>
<dbReference type="InterPro" id="IPR003953">
    <property type="entry name" value="FAD-dep_OxRdtase_2_FAD-bd"/>
</dbReference>
<name>A0A419V4F8_9BACL</name>
<evidence type="ECO:0000256" key="3">
    <source>
        <dbReference type="ARBA" id="ARBA00022630"/>
    </source>
</evidence>
<gene>
    <name evidence="7" type="ORF">ATL39_1666</name>
</gene>
<dbReference type="PRINTS" id="PR00469">
    <property type="entry name" value="PNDRDTASEII"/>
</dbReference>
<evidence type="ECO:0000256" key="1">
    <source>
        <dbReference type="ARBA" id="ARBA00001974"/>
    </source>
</evidence>
<feature type="domain" description="FAD/NAD(P)-binding" evidence="6">
    <location>
        <begin position="60"/>
        <end position="154"/>
    </location>
</feature>